<keyword evidence="8" id="KW-1185">Reference proteome</keyword>
<dbReference type="GO" id="GO:0015179">
    <property type="term" value="F:L-amino acid transmembrane transporter activity"/>
    <property type="evidence" value="ECO:0007669"/>
    <property type="project" value="TreeGrafter"/>
</dbReference>
<protein>
    <recommendedName>
        <fullName evidence="6">Amino acid transporter transmembrane domain-containing protein</fullName>
    </recommendedName>
</protein>
<keyword evidence="3 5" id="KW-1133">Transmembrane helix</keyword>
<feature type="transmembrane region" description="Helical" evidence="5">
    <location>
        <begin position="462"/>
        <end position="481"/>
    </location>
</feature>
<evidence type="ECO:0000256" key="3">
    <source>
        <dbReference type="ARBA" id="ARBA00022989"/>
    </source>
</evidence>
<evidence type="ECO:0000313" key="8">
    <source>
        <dbReference type="Proteomes" id="UP001178507"/>
    </source>
</evidence>
<feature type="transmembrane region" description="Helical" evidence="5">
    <location>
        <begin position="266"/>
        <end position="289"/>
    </location>
</feature>
<dbReference type="AlphaFoldDB" id="A0AA36HQ30"/>
<name>A0AA36HQ30_9DINO</name>
<feature type="transmembrane region" description="Helical" evidence="5">
    <location>
        <begin position="159"/>
        <end position="179"/>
    </location>
</feature>
<accession>A0AA36HQ30</accession>
<keyword evidence="2 5" id="KW-0812">Transmembrane</keyword>
<keyword evidence="4 5" id="KW-0472">Membrane</keyword>
<feature type="transmembrane region" description="Helical" evidence="5">
    <location>
        <begin position="430"/>
        <end position="450"/>
    </location>
</feature>
<dbReference type="InterPro" id="IPR013057">
    <property type="entry name" value="AA_transpt_TM"/>
</dbReference>
<dbReference type="PANTHER" id="PTHR22950:SF349">
    <property type="entry name" value="AMINO ACID TRANSPORTER TRANSMEMBRANE DOMAIN-CONTAINING PROTEIN"/>
    <property type="match status" value="1"/>
</dbReference>
<gene>
    <name evidence="7" type="ORF">EVOR1521_LOCUS2538</name>
</gene>
<evidence type="ECO:0000256" key="5">
    <source>
        <dbReference type="SAM" id="Phobius"/>
    </source>
</evidence>
<comment type="caution">
    <text evidence="7">The sequence shown here is derived from an EMBL/GenBank/DDBJ whole genome shotgun (WGS) entry which is preliminary data.</text>
</comment>
<evidence type="ECO:0000256" key="4">
    <source>
        <dbReference type="ARBA" id="ARBA00023136"/>
    </source>
</evidence>
<sequence length="519" mass="55741">MSLTEPLIQDVSRRLCEEALSGLTVECDKRFVGSDVSTIDESAKDQGMDVKKDQPEELAGDAVATGAVQDLRRLPSAALVVQSLDEHEEEDEAANQMHRAALSPIGSPRRCKQQPGLGMDDVELMTGAEATFTVVNFLMNVARTVGLFTLPCLFARHGWFAGVIVICGGVACTYTALKLQESLVTLIRMGIPLPDYPDLAREAIGPRFALLANAVAWAEIFGYVCCNIIALANGISAIFPSLTGPKSLLVTTGLGVAMSAMTDRQYAYLALTSAGAVAALFAVVLVWGFELDSWDAPSLWLRDAASLPASFALVIFTAGTHPLLPCVMHSTRSRTEYRTSLVRAWTIFTGFTVLTGGAIFYMYGHSVRPLITDNIGRDLALHKQPGGRAMHRSGGIWVLVKLTGSLVPCTRPVISAMARQLRVQLPAGHGGWKTMALTGPLLCAIAALAWPLSDYVESFESAVGSVVTGFNAMLFPSLTYLKICQPRELRNQLPAALFMAIGLALPLSALPRLFLGLSE</sequence>
<reference evidence="7" key="1">
    <citation type="submission" date="2023-08" db="EMBL/GenBank/DDBJ databases">
        <authorList>
            <person name="Chen Y."/>
            <person name="Shah S."/>
            <person name="Dougan E. K."/>
            <person name="Thang M."/>
            <person name="Chan C."/>
        </authorList>
    </citation>
    <scope>NUCLEOTIDE SEQUENCE</scope>
</reference>
<feature type="transmembrane region" description="Helical" evidence="5">
    <location>
        <begin position="340"/>
        <end position="363"/>
    </location>
</feature>
<comment type="subcellular location">
    <subcellularLocation>
        <location evidence="1">Membrane</location>
        <topology evidence="1">Multi-pass membrane protein</topology>
    </subcellularLocation>
</comment>
<proteinExistence type="predicted"/>
<organism evidence="7 8">
    <name type="scientific">Effrenium voratum</name>
    <dbReference type="NCBI Taxonomy" id="2562239"/>
    <lineage>
        <taxon>Eukaryota</taxon>
        <taxon>Sar</taxon>
        <taxon>Alveolata</taxon>
        <taxon>Dinophyceae</taxon>
        <taxon>Suessiales</taxon>
        <taxon>Symbiodiniaceae</taxon>
        <taxon>Effrenium</taxon>
    </lineage>
</organism>
<evidence type="ECO:0000313" key="7">
    <source>
        <dbReference type="EMBL" id="CAJ1372459.1"/>
    </source>
</evidence>
<feature type="domain" description="Amino acid transporter transmembrane" evidence="6">
    <location>
        <begin position="133"/>
        <end position="488"/>
    </location>
</feature>
<evidence type="ECO:0000259" key="6">
    <source>
        <dbReference type="Pfam" id="PF01490"/>
    </source>
</evidence>
<feature type="transmembrane region" description="Helical" evidence="5">
    <location>
        <begin position="396"/>
        <end position="418"/>
    </location>
</feature>
<feature type="transmembrane region" description="Helical" evidence="5">
    <location>
        <begin position="493"/>
        <end position="514"/>
    </location>
</feature>
<dbReference type="Proteomes" id="UP001178507">
    <property type="component" value="Unassembled WGS sequence"/>
</dbReference>
<dbReference type="GO" id="GO:0005774">
    <property type="term" value="C:vacuolar membrane"/>
    <property type="evidence" value="ECO:0007669"/>
    <property type="project" value="TreeGrafter"/>
</dbReference>
<dbReference type="EMBL" id="CAUJNA010000136">
    <property type="protein sequence ID" value="CAJ1372459.1"/>
    <property type="molecule type" value="Genomic_DNA"/>
</dbReference>
<dbReference type="Pfam" id="PF01490">
    <property type="entry name" value="Aa_trans"/>
    <property type="match status" value="1"/>
</dbReference>
<feature type="transmembrane region" description="Helical" evidence="5">
    <location>
        <begin position="309"/>
        <end position="328"/>
    </location>
</feature>
<dbReference type="PANTHER" id="PTHR22950">
    <property type="entry name" value="AMINO ACID TRANSPORTER"/>
    <property type="match status" value="1"/>
</dbReference>
<evidence type="ECO:0000256" key="1">
    <source>
        <dbReference type="ARBA" id="ARBA00004141"/>
    </source>
</evidence>
<evidence type="ECO:0000256" key="2">
    <source>
        <dbReference type="ARBA" id="ARBA00022692"/>
    </source>
</evidence>